<dbReference type="Proteomes" id="UP001165122">
    <property type="component" value="Unassembled WGS sequence"/>
</dbReference>
<dbReference type="InterPro" id="IPR012816">
    <property type="entry name" value="NADAR"/>
</dbReference>
<evidence type="ECO:0000313" key="3">
    <source>
        <dbReference type="Proteomes" id="UP001165122"/>
    </source>
</evidence>
<accession>A0A9W7C9Q1</accession>
<sequence>MATSIVNNGCVYFHDHSLGQYKSLSQFYYCTFTEEIDKKDDDGQVVSVEVEFNCAEQYMMYWKARVMGDEETAERILDNDYDPYAVKRMGRSVYPFDLAKWERYREKIVARGNFLKFGQNKDLLEILLGTRDLTLAEASNTDRLWGIGITVQKAARGLPWKGDNLLGKALGVARTALASGNGSEVKRITIEE</sequence>
<dbReference type="Pfam" id="PF08719">
    <property type="entry name" value="NADAR"/>
    <property type="match status" value="1"/>
</dbReference>
<dbReference type="InterPro" id="IPR037238">
    <property type="entry name" value="YbiA-like_sf"/>
</dbReference>
<dbReference type="SUPFAM" id="SSF143990">
    <property type="entry name" value="YbiA-like"/>
    <property type="match status" value="1"/>
</dbReference>
<gene>
    <name evidence="2" type="ORF">TrLO_g3142</name>
</gene>
<name>A0A9W7C9Q1_9STRA</name>
<comment type="caution">
    <text evidence="2">The sequence shown here is derived from an EMBL/GenBank/DDBJ whole genome shotgun (WGS) entry which is preliminary data.</text>
</comment>
<dbReference type="EMBL" id="BRXW01000037">
    <property type="protein sequence ID" value="GMI01813.1"/>
    <property type="molecule type" value="Genomic_DNA"/>
</dbReference>
<dbReference type="OrthoDB" id="206452at2759"/>
<dbReference type="Gene3D" id="1.10.357.40">
    <property type="entry name" value="YbiA-like"/>
    <property type="match status" value="1"/>
</dbReference>
<reference evidence="3" key="1">
    <citation type="journal article" date="2023" name="Commun. Biol.">
        <title>Genome analysis of Parmales, the sister group of diatoms, reveals the evolutionary specialization of diatoms from phago-mixotrophs to photoautotrophs.</title>
        <authorList>
            <person name="Ban H."/>
            <person name="Sato S."/>
            <person name="Yoshikawa S."/>
            <person name="Yamada K."/>
            <person name="Nakamura Y."/>
            <person name="Ichinomiya M."/>
            <person name="Sato N."/>
            <person name="Blanc-Mathieu R."/>
            <person name="Endo H."/>
            <person name="Kuwata A."/>
            <person name="Ogata H."/>
        </authorList>
    </citation>
    <scope>NUCLEOTIDE SEQUENCE [LARGE SCALE GENOMIC DNA]</scope>
    <source>
        <strain evidence="3">NIES 3700</strain>
    </source>
</reference>
<evidence type="ECO:0000313" key="2">
    <source>
        <dbReference type="EMBL" id="GMI01813.1"/>
    </source>
</evidence>
<protein>
    <recommendedName>
        <fullName evidence="1">NADAR domain-containing protein</fullName>
    </recommendedName>
</protein>
<dbReference type="AlphaFoldDB" id="A0A9W7C9Q1"/>
<dbReference type="CDD" id="cd15457">
    <property type="entry name" value="NADAR"/>
    <property type="match status" value="1"/>
</dbReference>
<organism evidence="2 3">
    <name type="scientific">Triparma laevis f. longispina</name>
    <dbReference type="NCBI Taxonomy" id="1714387"/>
    <lineage>
        <taxon>Eukaryota</taxon>
        <taxon>Sar</taxon>
        <taxon>Stramenopiles</taxon>
        <taxon>Ochrophyta</taxon>
        <taxon>Bolidophyceae</taxon>
        <taxon>Parmales</taxon>
        <taxon>Triparmaceae</taxon>
        <taxon>Triparma</taxon>
    </lineage>
</organism>
<dbReference type="NCBIfam" id="TIGR02464">
    <property type="entry name" value="ribofla_fusion"/>
    <property type="match status" value="1"/>
</dbReference>
<evidence type="ECO:0000259" key="1">
    <source>
        <dbReference type="Pfam" id="PF08719"/>
    </source>
</evidence>
<feature type="domain" description="NADAR" evidence="1">
    <location>
        <begin position="12"/>
        <end position="177"/>
    </location>
</feature>
<proteinExistence type="predicted"/>
<keyword evidence="3" id="KW-1185">Reference proteome</keyword>